<dbReference type="GO" id="GO:0046872">
    <property type="term" value="F:metal ion binding"/>
    <property type="evidence" value="ECO:0007669"/>
    <property type="project" value="UniProtKB-KW"/>
</dbReference>
<evidence type="ECO:0000313" key="15">
    <source>
        <dbReference type="Proteomes" id="UP001557470"/>
    </source>
</evidence>
<dbReference type="EMBL" id="JAGEUA010000005">
    <property type="protein sequence ID" value="KAL0978219.1"/>
    <property type="molecule type" value="Genomic_DNA"/>
</dbReference>
<name>A0ABD0WMW9_UMBPY</name>
<dbReference type="GO" id="GO:0015031">
    <property type="term" value="P:protein transport"/>
    <property type="evidence" value="ECO:0007669"/>
    <property type="project" value="UniProtKB-KW"/>
</dbReference>
<proteinExistence type="inferred from homology"/>
<dbReference type="InterPro" id="IPR002048">
    <property type="entry name" value="EF_hand_dom"/>
</dbReference>
<keyword evidence="6" id="KW-0677">Repeat</keyword>
<dbReference type="Proteomes" id="UP001557470">
    <property type="component" value="Unassembled WGS sequence"/>
</dbReference>
<keyword evidence="11 12" id="KW-0472">Membrane</keyword>
<accession>A0ABD0WMW9</accession>
<dbReference type="PANTHER" id="PTHR12952:SF0">
    <property type="entry name" value="PROTEIN SYS1 HOMOLOG"/>
    <property type="match status" value="1"/>
</dbReference>
<evidence type="ECO:0000256" key="6">
    <source>
        <dbReference type="ARBA" id="ARBA00022737"/>
    </source>
</evidence>
<evidence type="ECO:0000256" key="11">
    <source>
        <dbReference type="ARBA" id="ARBA00023136"/>
    </source>
</evidence>
<evidence type="ECO:0000256" key="2">
    <source>
        <dbReference type="ARBA" id="ARBA00008160"/>
    </source>
</evidence>
<feature type="domain" description="EF-hand" evidence="13">
    <location>
        <begin position="46"/>
        <end position="81"/>
    </location>
</feature>
<feature type="transmembrane region" description="Helical" evidence="12">
    <location>
        <begin position="247"/>
        <end position="265"/>
    </location>
</feature>
<dbReference type="InterPro" id="IPR034325">
    <property type="entry name" value="S-100_dom"/>
</dbReference>
<keyword evidence="9 12" id="KW-1133">Transmembrane helix</keyword>
<dbReference type="AlphaFoldDB" id="A0ABD0WMW9"/>
<keyword evidence="7" id="KW-0106">Calcium</keyword>
<keyword evidence="4 12" id="KW-0812">Transmembrane</keyword>
<evidence type="ECO:0000256" key="5">
    <source>
        <dbReference type="ARBA" id="ARBA00022723"/>
    </source>
</evidence>
<feature type="transmembrane region" description="Helical" evidence="12">
    <location>
        <begin position="220"/>
        <end position="240"/>
    </location>
</feature>
<dbReference type="Pfam" id="PF09801">
    <property type="entry name" value="SYS1"/>
    <property type="match status" value="1"/>
</dbReference>
<dbReference type="SMART" id="SM01394">
    <property type="entry name" value="S_100"/>
    <property type="match status" value="1"/>
</dbReference>
<dbReference type="SMART" id="SM00054">
    <property type="entry name" value="EFh"/>
    <property type="match status" value="1"/>
</dbReference>
<reference evidence="14 15" key="1">
    <citation type="submission" date="2024-06" db="EMBL/GenBank/DDBJ databases">
        <authorList>
            <person name="Pan Q."/>
            <person name="Wen M."/>
            <person name="Jouanno E."/>
            <person name="Zahm M."/>
            <person name="Klopp C."/>
            <person name="Cabau C."/>
            <person name="Louis A."/>
            <person name="Berthelot C."/>
            <person name="Parey E."/>
            <person name="Roest Crollius H."/>
            <person name="Montfort J."/>
            <person name="Robinson-Rechavi M."/>
            <person name="Bouchez O."/>
            <person name="Lampietro C."/>
            <person name="Lopez Roques C."/>
            <person name="Donnadieu C."/>
            <person name="Postlethwait J."/>
            <person name="Bobe J."/>
            <person name="Verreycken H."/>
            <person name="Guiguen Y."/>
        </authorList>
    </citation>
    <scope>NUCLEOTIDE SEQUENCE [LARGE SCALE GENOMIC DNA]</scope>
    <source>
        <strain evidence="14">Up_M1</strain>
        <tissue evidence="14">Testis</tissue>
    </source>
</reference>
<dbReference type="InterPro" id="IPR019185">
    <property type="entry name" value="Integral_membrane_SYS1-rel"/>
</dbReference>
<dbReference type="GO" id="GO:0000139">
    <property type="term" value="C:Golgi membrane"/>
    <property type="evidence" value="ECO:0007669"/>
    <property type="project" value="UniProtKB-SubCell"/>
</dbReference>
<gene>
    <name evidence="14" type="ORF">UPYG_G00167630</name>
</gene>
<keyword evidence="8" id="KW-0653">Protein transport</keyword>
<dbReference type="InterPro" id="IPR013787">
    <property type="entry name" value="S100_Ca-bd_sub"/>
</dbReference>
<dbReference type="Gene3D" id="1.10.238.10">
    <property type="entry name" value="EF-hand"/>
    <property type="match status" value="1"/>
</dbReference>
<keyword evidence="3" id="KW-0813">Transport</keyword>
<evidence type="ECO:0000256" key="9">
    <source>
        <dbReference type="ARBA" id="ARBA00022989"/>
    </source>
</evidence>
<dbReference type="PANTHER" id="PTHR12952">
    <property type="entry name" value="SYS1"/>
    <property type="match status" value="1"/>
</dbReference>
<comment type="similarity">
    <text evidence="2">Belongs to the SYS1 family.</text>
</comment>
<evidence type="ECO:0000256" key="7">
    <source>
        <dbReference type="ARBA" id="ARBA00022837"/>
    </source>
</evidence>
<keyword evidence="10" id="KW-0333">Golgi apparatus</keyword>
<evidence type="ECO:0000259" key="13">
    <source>
        <dbReference type="PROSITE" id="PS50222"/>
    </source>
</evidence>
<feature type="transmembrane region" description="Helical" evidence="12">
    <location>
        <begin position="96"/>
        <end position="113"/>
    </location>
</feature>
<dbReference type="PROSITE" id="PS50222">
    <property type="entry name" value="EF_HAND_2"/>
    <property type="match status" value="1"/>
</dbReference>
<evidence type="ECO:0000256" key="12">
    <source>
        <dbReference type="SAM" id="Phobius"/>
    </source>
</evidence>
<evidence type="ECO:0000256" key="3">
    <source>
        <dbReference type="ARBA" id="ARBA00022448"/>
    </source>
</evidence>
<evidence type="ECO:0000256" key="8">
    <source>
        <dbReference type="ARBA" id="ARBA00022927"/>
    </source>
</evidence>
<comment type="caution">
    <text evidence="14">The sequence shown here is derived from an EMBL/GenBank/DDBJ whole genome shotgun (WGS) entry which is preliminary data.</text>
</comment>
<dbReference type="Pfam" id="PF01023">
    <property type="entry name" value="S_100"/>
    <property type="match status" value="1"/>
</dbReference>
<evidence type="ECO:0000256" key="1">
    <source>
        <dbReference type="ARBA" id="ARBA00004653"/>
    </source>
</evidence>
<dbReference type="InterPro" id="IPR011992">
    <property type="entry name" value="EF-hand-dom_pair"/>
</dbReference>
<evidence type="ECO:0000313" key="14">
    <source>
        <dbReference type="EMBL" id="KAL0978219.1"/>
    </source>
</evidence>
<evidence type="ECO:0000256" key="10">
    <source>
        <dbReference type="ARBA" id="ARBA00023034"/>
    </source>
</evidence>
<feature type="transmembrane region" description="Helical" evidence="12">
    <location>
        <begin position="271"/>
        <end position="293"/>
    </location>
</feature>
<keyword evidence="5" id="KW-0479">Metal-binding</keyword>
<feature type="transmembrane region" description="Helical" evidence="12">
    <location>
        <begin position="171"/>
        <end position="191"/>
    </location>
</feature>
<protein>
    <recommendedName>
        <fullName evidence="13">EF-hand domain-containing protein</fullName>
    </recommendedName>
</protein>
<keyword evidence="15" id="KW-1185">Reference proteome</keyword>
<dbReference type="SUPFAM" id="SSF47473">
    <property type="entry name" value="EF-hand"/>
    <property type="match status" value="1"/>
</dbReference>
<dbReference type="InterPro" id="IPR001751">
    <property type="entry name" value="S100/CaBP7/8-like_CS"/>
</dbReference>
<dbReference type="PROSITE" id="PS00303">
    <property type="entry name" value="S100_CABP"/>
    <property type="match status" value="1"/>
</dbReference>
<sequence>MSELETSMIAIIKVFHKYSGHKCNLKKAELQDLINNEMSLFIANMDDKETLDELFADLDQNGDLEIDFQEFIALIAMVTSASHNINTNGITRMSQAATWLCVLIALPTALYAVQRSFFYSVNTSSKRSGINNHYLFHRYYGRYGKPSTVKGFVILTLFVHKRTARALPLPAVWIVLMQCIYYSFLGLWLAGVDGLVQTNRSLDQIFSYEVLGFATMQGRLSMMAFILNSLTCALGLWFFIRRGKQCLDFTVTVHFFHMIGCWIYNTHLPAALSWWLVNVACMALMAVIGEYLCMRTELMAIPVNSGPKSNL</sequence>
<dbReference type="CDD" id="cd00213">
    <property type="entry name" value="S-100"/>
    <property type="match status" value="1"/>
</dbReference>
<evidence type="ECO:0000256" key="4">
    <source>
        <dbReference type="ARBA" id="ARBA00022692"/>
    </source>
</evidence>
<comment type="subcellular location">
    <subcellularLocation>
        <location evidence="1">Golgi apparatus membrane</location>
        <topology evidence="1">Multi-pass membrane protein</topology>
    </subcellularLocation>
</comment>
<organism evidence="14 15">
    <name type="scientific">Umbra pygmaea</name>
    <name type="common">Eastern mudminnow</name>
    <dbReference type="NCBI Taxonomy" id="75934"/>
    <lineage>
        <taxon>Eukaryota</taxon>
        <taxon>Metazoa</taxon>
        <taxon>Chordata</taxon>
        <taxon>Craniata</taxon>
        <taxon>Vertebrata</taxon>
        <taxon>Euteleostomi</taxon>
        <taxon>Actinopterygii</taxon>
        <taxon>Neopterygii</taxon>
        <taxon>Teleostei</taxon>
        <taxon>Protacanthopterygii</taxon>
        <taxon>Esociformes</taxon>
        <taxon>Umbridae</taxon>
        <taxon>Umbra</taxon>
    </lineage>
</organism>